<proteinExistence type="predicted"/>
<dbReference type="Proteomes" id="UP000095286">
    <property type="component" value="Unplaced"/>
</dbReference>
<organism evidence="1 2">
    <name type="scientific">Rhabditophanes sp. KR3021</name>
    <dbReference type="NCBI Taxonomy" id="114890"/>
    <lineage>
        <taxon>Eukaryota</taxon>
        <taxon>Metazoa</taxon>
        <taxon>Ecdysozoa</taxon>
        <taxon>Nematoda</taxon>
        <taxon>Chromadorea</taxon>
        <taxon>Rhabditida</taxon>
        <taxon>Tylenchina</taxon>
        <taxon>Panagrolaimomorpha</taxon>
        <taxon>Strongyloidoidea</taxon>
        <taxon>Alloionematidae</taxon>
        <taxon>Rhabditophanes</taxon>
    </lineage>
</organism>
<accession>A0AC35TZ88</accession>
<dbReference type="WBParaSite" id="RSKR_0000545900.1">
    <property type="protein sequence ID" value="RSKR_0000545900.1"/>
    <property type="gene ID" value="RSKR_0000545900"/>
</dbReference>
<reference evidence="2" key="1">
    <citation type="submission" date="2016-11" db="UniProtKB">
        <authorList>
            <consortium name="WormBaseParasite"/>
        </authorList>
    </citation>
    <scope>IDENTIFICATION</scope>
    <source>
        <strain evidence="2">KR3021</strain>
    </source>
</reference>
<sequence length="395" mass="43626">MLSRLPKTLSFANTISRNLTSTQVLSIHTERDRFRSPILKSKNASFASYGGRHTVTAIPGDGIGPEMLEIVKRIFNFCQVPVDFEDCQLTSNPNTTETELENAIVSIKRNGVGLKGSMDTDYRNPLSKSINLELRRRLDLYANVVHCVSVPTIPSRHSGVNVVVVRENTEGEYSGHEHEAVPGVVESLKICTRVKLERICRFAFEYALIHGRKKVTAVHKANIQKVSDGLFLSICTEMAKAEYPQIEFEAMIVDNASMQLVSNPSQFDIMVMPNLYGNILCNIACGIVGGPGLVSGMNIGHKYAVFESGTRNTGMDLIGKNKANPTAFIRAGVDMIRYIGLHAHANIISDALYDTLCIKTLHTEDIGGTTTTSQFVDVLLEKCLEAKENYRDARN</sequence>
<protein>
    <submittedName>
        <fullName evidence="2">Iso_dh domain-containing protein</fullName>
    </submittedName>
</protein>
<evidence type="ECO:0000313" key="2">
    <source>
        <dbReference type="WBParaSite" id="RSKR_0000545900.1"/>
    </source>
</evidence>
<evidence type="ECO:0000313" key="1">
    <source>
        <dbReference type="Proteomes" id="UP000095286"/>
    </source>
</evidence>
<name>A0AC35TZ88_9BILA</name>